<dbReference type="AlphaFoldDB" id="A0A562RYC2"/>
<dbReference type="GO" id="GO:0015099">
    <property type="term" value="F:nickel cation transmembrane transporter activity"/>
    <property type="evidence" value="ECO:0007669"/>
    <property type="project" value="UniProtKB-UniRule"/>
</dbReference>
<evidence type="ECO:0000256" key="14">
    <source>
        <dbReference type="SAM" id="SignalP"/>
    </source>
</evidence>
<dbReference type="PANTHER" id="PTHR40659">
    <property type="entry name" value="NICKEL/COBALT EFFLUX SYSTEM RCNA"/>
    <property type="match status" value="1"/>
</dbReference>
<accession>A0A562RYC2</accession>
<keyword evidence="6" id="KW-0533">Nickel</keyword>
<sequence>MMGKTGWLMLVCVLLVMAGEAFASSPFQRSVQAAPAEKESSFKPADLLPSWVRDAGSKAMGRILVWQVQLRQKAGGYARQIRENPWGKAFWSYMGLAFAYGVVHALGPGHGKVFVSTWFLSRRGSLTQAIAMGGLMGFLHVLSALVLVFVLYFILKAGGPGAMDGAGSQIQKFSAGLIVLVGLFMAWKAFRGMTHGHGAGEDCACCASDSDRRSLLSLSLAVGMVPCPGAALILFFSISLDILLAGVLAMVFLAAGLSLTTITFGVLSLYARKAFSAMGSGVRVRPLWYQVPVLAGALCITGMGALLFFSPV</sequence>
<keyword evidence="4 13" id="KW-0813">Transport</keyword>
<evidence type="ECO:0000256" key="2">
    <source>
        <dbReference type="ARBA" id="ARBA00004651"/>
    </source>
</evidence>
<dbReference type="GO" id="GO:0032025">
    <property type="term" value="P:response to cobalt ion"/>
    <property type="evidence" value="ECO:0007669"/>
    <property type="project" value="TreeGrafter"/>
</dbReference>
<evidence type="ECO:0000256" key="9">
    <source>
        <dbReference type="ARBA" id="ARBA00023065"/>
    </source>
</evidence>
<dbReference type="GO" id="GO:0005886">
    <property type="term" value="C:plasma membrane"/>
    <property type="evidence" value="ECO:0007669"/>
    <property type="project" value="UniProtKB-SubCell"/>
</dbReference>
<dbReference type="EMBL" id="VLLC01000007">
    <property type="protein sequence ID" value="TWI73938.1"/>
    <property type="molecule type" value="Genomic_DNA"/>
</dbReference>
<gene>
    <name evidence="15" type="ORF">LZ24_01168</name>
</gene>
<dbReference type="RefSeq" id="WP_144683307.1">
    <property type="nucleotide sequence ID" value="NZ_VLLC01000007.1"/>
</dbReference>
<evidence type="ECO:0000313" key="15">
    <source>
        <dbReference type="EMBL" id="TWI73938.1"/>
    </source>
</evidence>
<dbReference type="Pfam" id="PF03824">
    <property type="entry name" value="NicO"/>
    <property type="match status" value="1"/>
</dbReference>
<evidence type="ECO:0000256" key="13">
    <source>
        <dbReference type="RuleBase" id="RU362101"/>
    </source>
</evidence>
<keyword evidence="9" id="KW-0406">Ion transport</keyword>
<evidence type="ECO:0000313" key="16">
    <source>
        <dbReference type="Proteomes" id="UP000318307"/>
    </source>
</evidence>
<comment type="caution">
    <text evidence="15">The sequence shown here is derived from an EMBL/GenBank/DDBJ whole genome shotgun (WGS) entry which is preliminary data.</text>
</comment>
<evidence type="ECO:0000256" key="10">
    <source>
        <dbReference type="ARBA" id="ARBA00023112"/>
    </source>
</evidence>
<evidence type="ECO:0000256" key="7">
    <source>
        <dbReference type="ARBA" id="ARBA00022692"/>
    </source>
</evidence>
<dbReference type="Proteomes" id="UP000318307">
    <property type="component" value="Unassembled WGS sequence"/>
</dbReference>
<name>A0A562RYC2_9BACT</name>
<keyword evidence="8 13" id="KW-1133">Transmembrane helix</keyword>
<feature type="signal peptide" evidence="14">
    <location>
        <begin position="1"/>
        <end position="23"/>
    </location>
</feature>
<proteinExistence type="inferred from homology"/>
<keyword evidence="7 13" id="KW-0812">Transmembrane</keyword>
<feature type="transmembrane region" description="Helical" evidence="13">
    <location>
        <begin position="129"/>
        <end position="153"/>
    </location>
</feature>
<feature type="transmembrane region" description="Helical" evidence="13">
    <location>
        <begin position="173"/>
        <end position="190"/>
    </location>
</feature>
<feature type="transmembrane region" description="Helical" evidence="13">
    <location>
        <begin position="242"/>
        <end position="267"/>
    </location>
</feature>
<evidence type="ECO:0000256" key="12">
    <source>
        <dbReference type="ARBA" id="ARBA00023285"/>
    </source>
</evidence>
<keyword evidence="10" id="KW-0921">Nickel transport</keyword>
<evidence type="ECO:0000256" key="3">
    <source>
        <dbReference type="ARBA" id="ARBA00022426"/>
    </source>
</evidence>
<keyword evidence="14" id="KW-0732">Signal</keyword>
<dbReference type="GO" id="GO:0046583">
    <property type="term" value="F:monoatomic cation efflux transmembrane transporter activity"/>
    <property type="evidence" value="ECO:0007669"/>
    <property type="project" value="TreeGrafter"/>
</dbReference>
<reference evidence="15 16" key="1">
    <citation type="submission" date="2019-07" db="EMBL/GenBank/DDBJ databases">
        <title>Genome sequencing of 100 strains of the haloalkaliphilic chemolithoautotrophic sulfur-oxidizing bacterium Thioalkalivibrio.</title>
        <authorList>
            <person name="Muyzer G."/>
        </authorList>
    </citation>
    <scope>NUCLEOTIDE SEQUENCE [LARGE SCALE GENOMIC DNA]</scope>
    <source>
        <strain evidence="15 16">ASO4-4</strain>
    </source>
</reference>
<dbReference type="GO" id="GO:0010045">
    <property type="term" value="P:response to nickel cation"/>
    <property type="evidence" value="ECO:0007669"/>
    <property type="project" value="TreeGrafter"/>
</dbReference>
<evidence type="ECO:0000256" key="4">
    <source>
        <dbReference type="ARBA" id="ARBA00022448"/>
    </source>
</evidence>
<comment type="function">
    <text evidence="1">Efflux system for nickel and cobalt.</text>
</comment>
<comment type="subcellular location">
    <subcellularLocation>
        <location evidence="2 13">Cell membrane</location>
        <topology evidence="2 13">Multi-pass membrane protein</topology>
    </subcellularLocation>
</comment>
<comment type="similarity">
    <text evidence="13">Belongs to the NiCoT transporter (TC 2.A.52) family.</text>
</comment>
<evidence type="ECO:0000256" key="8">
    <source>
        <dbReference type="ARBA" id="ARBA00022989"/>
    </source>
</evidence>
<organism evidence="15 16">
    <name type="scientific">Desulfobotulus alkaliphilus</name>
    <dbReference type="NCBI Taxonomy" id="622671"/>
    <lineage>
        <taxon>Bacteria</taxon>
        <taxon>Pseudomonadati</taxon>
        <taxon>Thermodesulfobacteriota</taxon>
        <taxon>Desulfobacteria</taxon>
        <taxon>Desulfobacterales</taxon>
        <taxon>Desulfobacteraceae</taxon>
        <taxon>Desulfobotulus</taxon>
    </lineage>
</organism>
<keyword evidence="16" id="KW-1185">Reference proteome</keyword>
<evidence type="ECO:0000256" key="5">
    <source>
        <dbReference type="ARBA" id="ARBA00022475"/>
    </source>
</evidence>
<evidence type="ECO:0000256" key="1">
    <source>
        <dbReference type="ARBA" id="ARBA00002510"/>
    </source>
</evidence>
<feature type="transmembrane region" description="Helical" evidence="13">
    <location>
        <begin position="215"/>
        <end position="236"/>
    </location>
</feature>
<dbReference type="PANTHER" id="PTHR40659:SF1">
    <property type="entry name" value="NICKEL_COBALT EFFLUX SYSTEM RCNA"/>
    <property type="match status" value="1"/>
</dbReference>
<protein>
    <recommendedName>
        <fullName evidence="13">Nickel/cobalt efflux system</fullName>
    </recommendedName>
</protein>
<feature type="transmembrane region" description="Helical" evidence="13">
    <location>
        <begin position="287"/>
        <end position="309"/>
    </location>
</feature>
<dbReference type="OrthoDB" id="9812956at2"/>
<keyword evidence="3" id="KW-0171">Cobalt transport</keyword>
<dbReference type="InterPro" id="IPR051224">
    <property type="entry name" value="NiCoT_RcnA"/>
</dbReference>
<evidence type="ECO:0000256" key="11">
    <source>
        <dbReference type="ARBA" id="ARBA00023136"/>
    </source>
</evidence>
<dbReference type="InterPro" id="IPR011541">
    <property type="entry name" value="Ni/Co_transpt_high_affinity"/>
</dbReference>
<keyword evidence="5" id="KW-1003">Cell membrane</keyword>
<evidence type="ECO:0000256" key="6">
    <source>
        <dbReference type="ARBA" id="ARBA00022596"/>
    </source>
</evidence>
<feature type="chain" id="PRO_5022235178" description="Nickel/cobalt efflux system" evidence="14">
    <location>
        <begin position="24"/>
        <end position="312"/>
    </location>
</feature>
<keyword evidence="12" id="KW-0170">Cobalt</keyword>
<dbReference type="GO" id="GO:0006824">
    <property type="term" value="P:cobalt ion transport"/>
    <property type="evidence" value="ECO:0007669"/>
    <property type="project" value="UniProtKB-KW"/>
</dbReference>
<keyword evidence="11 13" id="KW-0472">Membrane</keyword>